<dbReference type="PANTHER" id="PTHR30168:SF0">
    <property type="entry name" value="INNER MEMBRANE PROTEIN"/>
    <property type="match status" value="1"/>
</dbReference>
<name>A0A8J3YS80_9ACTN</name>
<feature type="region of interest" description="Disordered" evidence="5">
    <location>
        <begin position="29"/>
        <end position="48"/>
    </location>
</feature>
<gene>
    <name evidence="7" type="ORF">Val02_58060</name>
</gene>
<dbReference type="PANTHER" id="PTHR30168">
    <property type="entry name" value="PUTATIVE MEMBRANE PROTEIN YPFJ"/>
    <property type="match status" value="1"/>
</dbReference>
<evidence type="ECO:0000256" key="4">
    <source>
        <dbReference type="ARBA" id="ARBA00023136"/>
    </source>
</evidence>
<feature type="signal peptide" evidence="6">
    <location>
        <begin position="1"/>
        <end position="23"/>
    </location>
</feature>
<evidence type="ECO:0000256" key="3">
    <source>
        <dbReference type="ARBA" id="ARBA00022989"/>
    </source>
</evidence>
<keyword evidence="2" id="KW-0812">Transmembrane</keyword>
<accession>A0A8J3YS80</accession>
<evidence type="ECO:0000313" key="7">
    <source>
        <dbReference type="EMBL" id="GIJ48920.1"/>
    </source>
</evidence>
<evidence type="ECO:0000256" key="1">
    <source>
        <dbReference type="ARBA" id="ARBA00004167"/>
    </source>
</evidence>
<dbReference type="EMBL" id="BOPF01000023">
    <property type="protein sequence ID" value="GIJ48920.1"/>
    <property type="molecule type" value="Genomic_DNA"/>
</dbReference>
<feature type="compositionally biased region" description="Low complexity" evidence="5">
    <location>
        <begin position="30"/>
        <end position="40"/>
    </location>
</feature>
<evidence type="ECO:0000256" key="5">
    <source>
        <dbReference type="SAM" id="MobiDB-lite"/>
    </source>
</evidence>
<proteinExistence type="predicted"/>
<protein>
    <recommendedName>
        <fullName evidence="9">Metalloprotease</fullName>
    </recommendedName>
</protein>
<comment type="subcellular location">
    <subcellularLocation>
        <location evidence="1">Membrane</location>
        <topology evidence="1">Single-pass membrane protein</topology>
    </subcellularLocation>
</comment>
<dbReference type="AlphaFoldDB" id="A0A8J3YS80"/>
<evidence type="ECO:0000256" key="6">
    <source>
        <dbReference type="SAM" id="SignalP"/>
    </source>
</evidence>
<keyword evidence="8" id="KW-1185">Reference proteome</keyword>
<dbReference type="Pfam" id="PF04228">
    <property type="entry name" value="Zn_peptidase"/>
    <property type="match status" value="1"/>
</dbReference>
<organism evidence="7 8">
    <name type="scientific">Virgisporangium aliadipatigenens</name>
    <dbReference type="NCBI Taxonomy" id="741659"/>
    <lineage>
        <taxon>Bacteria</taxon>
        <taxon>Bacillati</taxon>
        <taxon>Actinomycetota</taxon>
        <taxon>Actinomycetes</taxon>
        <taxon>Micromonosporales</taxon>
        <taxon>Micromonosporaceae</taxon>
        <taxon>Virgisporangium</taxon>
    </lineage>
</organism>
<dbReference type="Proteomes" id="UP000619260">
    <property type="component" value="Unassembled WGS sequence"/>
</dbReference>
<keyword evidence="3" id="KW-1133">Transmembrane helix</keyword>
<dbReference type="InterPro" id="IPR007343">
    <property type="entry name" value="Uncharacterised_pept_Zn_put"/>
</dbReference>
<comment type="caution">
    <text evidence="7">The sequence shown here is derived from an EMBL/GenBank/DDBJ whole genome shotgun (WGS) entry which is preliminary data.</text>
</comment>
<evidence type="ECO:0008006" key="9">
    <source>
        <dbReference type="Google" id="ProtNLM"/>
    </source>
</evidence>
<keyword evidence="6" id="KW-0732">Signal</keyword>
<dbReference type="PROSITE" id="PS51257">
    <property type="entry name" value="PROKAR_LIPOPROTEIN"/>
    <property type="match status" value="1"/>
</dbReference>
<sequence>MTLSMRSRIGLLVAAALIAAACAVGGGSGSDEPSSPAASGQAERRPNADEFQDDIEGAVAVAEAYWTDRFSQGGRRFTPIRRVFPYRAEGEVTCGAQVVPANNAAYCPDGDFIAYDVNWAVRAYAQVGDAFLYFLLGHEYAHGIQVRLGLRYEYTIEQELQADCLAGAYIGDSVKADRLTLEDGDLDELRQGLQAVGDDPGQPWFAEGSHGSPEQRTDSFFKGYEQSTRACDV</sequence>
<dbReference type="GO" id="GO:0016020">
    <property type="term" value="C:membrane"/>
    <property type="evidence" value="ECO:0007669"/>
    <property type="project" value="UniProtKB-SubCell"/>
</dbReference>
<feature type="chain" id="PRO_5038382498" description="Metalloprotease" evidence="6">
    <location>
        <begin position="24"/>
        <end position="233"/>
    </location>
</feature>
<evidence type="ECO:0000313" key="8">
    <source>
        <dbReference type="Proteomes" id="UP000619260"/>
    </source>
</evidence>
<keyword evidence="4" id="KW-0472">Membrane</keyword>
<evidence type="ECO:0000256" key="2">
    <source>
        <dbReference type="ARBA" id="ARBA00022692"/>
    </source>
</evidence>
<reference evidence="7" key="1">
    <citation type="submission" date="2021-01" db="EMBL/GenBank/DDBJ databases">
        <title>Whole genome shotgun sequence of Virgisporangium aliadipatigenens NBRC 105644.</title>
        <authorList>
            <person name="Komaki H."/>
            <person name="Tamura T."/>
        </authorList>
    </citation>
    <scope>NUCLEOTIDE SEQUENCE</scope>
    <source>
        <strain evidence="7">NBRC 105644</strain>
    </source>
</reference>